<keyword evidence="21" id="KW-1278">Translocase</keyword>
<evidence type="ECO:0000256" key="27">
    <source>
        <dbReference type="ARBA" id="ARBA00023228"/>
    </source>
</evidence>
<evidence type="ECO:0000256" key="17">
    <source>
        <dbReference type="ARBA" id="ARBA00022753"/>
    </source>
</evidence>
<dbReference type="GO" id="GO:0005765">
    <property type="term" value="C:lysosomal membrane"/>
    <property type="evidence" value="ECO:0007669"/>
    <property type="project" value="UniProtKB-SubCell"/>
</dbReference>
<dbReference type="GO" id="GO:0005524">
    <property type="term" value="F:ATP binding"/>
    <property type="evidence" value="ECO:0007669"/>
    <property type="project" value="UniProtKB-KW"/>
</dbReference>
<evidence type="ECO:0000256" key="13">
    <source>
        <dbReference type="ARBA" id="ARBA00022475"/>
    </source>
</evidence>
<evidence type="ECO:0000256" key="32">
    <source>
        <dbReference type="ARBA" id="ARBA00031413"/>
    </source>
</evidence>
<evidence type="ECO:0000256" key="36">
    <source>
        <dbReference type="ARBA" id="ARBA00048309"/>
    </source>
</evidence>
<sequence>MLPYCPLNTSQPWDKWHDHGVSDCLLETVCTAAPAGLLLLLGIGELIFYRRHGTALEHYSRPQSALFRLQVATTVVLALLAPARLLAQWLLLPAGQPLAGFQVLVCVLTALSWFGSLRLIWLERNNLLPAVPVRGHGIPLLLYWAAALLGQAVELINFRSPHWWFRLDSNIDWVEVSLYGVRLAGGVLVFLIGLRAPGIASVADYIPCQRPAAGTDGVNNPRSTGAEGTIGAQEGSTWRGLARKLRRLLPFIWPRSDPLLQATVLFCLALLVGTRITNVYVPLYYKYIVDDLTTTDGIHLTPQFPWKDILTYVGLKFLQGGGVGSMGLLNNLRNLLWIKVQQYTEREVQVDLFAHLHRLSLRWHLARKTGEVPAHHGSRHLLHQHAAQLPLATAVITEWRTKYRRQSNLLDNAQRTKGVDALLNYETVKYYDAEEYEINRYRTSILDRQRIDWLSQASLNVLNVVQNVVINGGLLAGSLYCAYLVSSDGSLTVGDYVLFSTYILQLYTPLNWFGTYYRMIQQNFVDMENMLDLLREEEEVIDLPGVSDLVVKEGRLEFRNVSFHYVVEKPILRGVSFSVEPGQTVALVGPSGGGKSTLIRLLFRFFDVTDGRIMLDNQDIKWVKQRSVRRAIGVVPQDTVLFNETIRYNIRYARLSASDEEVESAARAADMHDKIMTFPDKYETQVSLRSAKRGLKLSGGEKQRVAIARTLLKAPRFILLDEATSALDTQTERNIQESLSHVATGRTTLVVAHRLSTIVHADQILVLKDGRIVERGRHEELLERGAVYAAMWRQQSETTERRGRRSPERKPREGAAAATGATGTNSGTEQ</sequence>
<gene>
    <name evidence="45" type="primary">abcb6</name>
    <name evidence="45" type="ORF">FJT64_009083</name>
</gene>
<evidence type="ECO:0000256" key="21">
    <source>
        <dbReference type="ARBA" id="ARBA00022967"/>
    </source>
</evidence>
<keyword evidence="26" id="KW-1015">Disulfide bond</keyword>
<evidence type="ECO:0000256" key="42">
    <source>
        <dbReference type="SAM" id="Phobius"/>
    </source>
</evidence>
<dbReference type="GO" id="GO:0005576">
    <property type="term" value="C:extracellular region"/>
    <property type="evidence" value="ECO:0007669"/>
    <property type="project" value="UniProtKB-SubCell"/>
</dbReference>
<feature type="compositionally biased region" description="Low complexity" evidence="41">
    <location>
        <begin position="814"/>
        <end position="824"/>
    </location>
</feature>
<evidence type="ECO:0000256" key="30">
    <source>
        <dbReference type="ARBA" id="ARBA00024385"/>
    </source>
</evidence>
<dbReference type="InterPro" id="IPR017871">
    <property type="entry name" value="ABC_transporter-like_CS"/>
</dbReference>
<evidence type="ECO:0000256" key="38">
    <source>
        <dbReference type="ARBA" id="ARBA00048510"/>
    </source>
</evidence>
<dbReference type="InterPro" id="IPR036640">
    <property type="entry name" value="ABC1_TM_sf"/>
</dbReference>
<dbReference type="PROSITE" id="PS50929">
    <property type="entry name" value="ABC_TM1F"/>
    <property type="match status" value="2"/>
</dbReference>
<dbReference type="AlphaFoldDB" id="A0A6A4VEQ4"/>
<evidence type="ECO:0000259" key="43">
    <source>
        <dbReference type="PROSITE" id="PS50893"/>
    </source>
</evidence>
<dbReference type="InterPro" id="IPR027417">
    <property type="entry name" value="P-loop_NTPase"/>
</dbReference>
<evidence type="ECO:0000256" key="28">
    <source>
        <dbReference type="ARBA" id="ARBA00024320"/>
    </source>
</evidence>
<evidence type="ECO:0000313" key="46">
    <source>
        <dbReference type="Proteomes" id="UP000440578"/>
    </source>
</evidence>
<comment type="catalytic activity">
    <reaction evidence="34">
        <text>coproporphyrinogen III(in) + ATP + H2O = coproporphyrinogen III(out) + ADP + phosphate + H(+)</text>
        <dbReference type="Rhea" id="RHEA:66680"/>
        <dbReference type="ChEBI" id="CHEBI:15377"/>
        <dbReference type="ChEBI" id="CHEBI:15378"/>
        <dbReference type="ChEBI" id="CHEBI:30616"/>
        <dbReference type="ChEBI" id="CHEBI:43474"/>
        <dbReference type="ChEBI" id="CHEBI:57309"/>
        <dbReference type="ChEBI" id="CHEBI:456216"/>
    </reaction>
    <physiologicalReaction direction="left-to-right" evidence="34">
        <dbReference type="Rhea" id="RHEA:66681"/>
    </physiologicalReaction>
</comment>
<keyword evidence="17" id="KW-0967">Endosome</keyword>
<accession>A0A6A4VEQ4</accession>
<dbReference type="GO" id="GO:0016887">
    <property type="term" value="F:ATP hydrolysis activity"/>
    <property type="evidence" value="ECO:0007669"/>
    <property type="project" value="InterPro"/>
</dbReference>
<dbReference type="GO" id="GO:0015439">
    <property type="term" value="F:ABC-type heme transporter activity"/>
    <property type="evidence" value="ECO:0007669"/>
    <property type="project" value="UniProtKB-EC"/>
</dbReference>
<dbReference type="PROSITE" id="PS00211">
    <property type="entry name" value="ABC_TRANSPORTER_1"/>
    <property type="match status" value="1"/>
</dbReference>
<evidence type="ECO:0000256" key="22">
    <source>
        <dbReference type="ARBA" id="ARBA00022989"/>
    </source>
</evidence>
<evidence type="ECO:0000256" key="12">
    <source>
        <dbReference type="ARBA" id="ARBA00022448"/>
    </source>
</evidence>
<comment type="catalytic activity">
    <reaction evidence="40">
        <text>coproporphyrin I(in) + ATP + H2O = coproporphyrin I(out) + ADP + phosphate + H(+)</text>
        <dbReference type="Rhea" id="RHEA:66768"/>
        <dbReference type="ChEBI" id="CHEBI:15377"/>
        <dbReference type="ChEBI" id="CHEBI:15378"/>
        <dbReference type="ChEBI" id="CHEBI:30616"/>
        <dbReference type="ChEBI" id="CHEBI:43474"/>
        <dbReference type="ChEBI" id="CHEBI:167478"/>
        <dbReference type="ChEBI" id="CHEBI:456216"/>
    </reaction>
    <physiologicalReaction direction="left-to-right" evidence="40">
        <dbReference type="Rhea" id="RHEA:66769"/>
    </physiologicalReaction>
</comment>
<keyword evidence="13" id="KW-1003">Cell membrane</keyword>
<feature type="compositionally biased region" description="Basic and acidic residues" evidence="41">
    <location>
        <begin position="798"/>
        <end position="813"/>
    </location>
</feature>
<feature type="domain" description="ABC transmembrane type-1" evidence="44">
    <location>
        <begin position="265"/>
        <end position="372"/>
    </location>
</feature>
<evidence type="ECO:0000256" key="25">
    <source>
        <dbReference type="ARBA" id="ARBA00023136"/>
    </source>
</evidence>
<protein>
    <recommendedName>
        <fullName evidence="31">ATP-binding cassette sub-family B member 6</fullName>
        <ecNumber evidence="30">7.6.2.5</ecNumber>
    </recommendedName>
    <alternativeName>
        <fullName evidence="32">ABC-type heme transporter ABCB6</fullName>
    </alternativeName>
</protein>
<feature type="transmembrane region" description="Helical" evidence="42">
    <location>
        <begin position="98"/>
        <end position="117"/>
    </location>
</feature>
<comment type="subcellular location">
    <subcellularLocation>
        <location evidence="8">Cell membrane</location>
        <topology evidence="8">Multi-pass membrane protein</topology>
    </subcellularLocation>
    <subcellularLocation>
        <location evidence="1">Early endosome membrane</location>
    </subcellularLocation>
    <subcellularLocation>
        <location evidence="6">Endoplasmic reticulum membrane</location>
        <topology evidence="6">Multi-pass membrane protein</topology>
    </subcellularLocation>
    <subcellularLocation>
        <location evidence="3">Endosome membrane</location>
        <topology evidence="3">Multi-pass membrane protein</topology>
    </subcellularLocation>
    <subcellularLocation>
        <location evidence="2">Endosome</location>
        <location evidence="2">Multivesicular body membrane</location>
    </subcellularLocation>
    <subcellularLocation>
        <location evidence="9">Golgi apparatus membrane</location>
        <topology evidence="9">Multi-pass membrane protein</topology>
    </subcellularLocation>
    <subcellularLocation>
        <location evidence="5">Late endosome membrane</location>
    </subcellularLocation>
    <subcellularLocation>
        <location evidence="10">Lysosome membrane</location>
    </subcellularLocation>
    <subcellularLocation>
        <location evidence="28">Melanosome membrane</location>
    </subcellularLocation>
    <subcellularLocation>
        <location evidence="4">Mitochondrion outer membrane</location>
        <topology evidence="4">Multi-pass membrane protein</topology>
    </subcellularLocation>
    <subcellularLocation>
        <location evidence="7">Secreted</location>
        <location evidence="7">Extracellular exosome</location>
    </subcellularLocation>
</comment>
<reference evidence="45 46" key="1">
    <citation type="submission" date="2019-07" db="EMBL/GenBank/DDBJ databases">
        <title>Draft genome assembly of a fouling barnacle, Amphibalanus amphitrite (Darwin, 1854): The first reference genome for Thecostraca.</title>
        <authorList>
            <person name="Kim W."/>
        </authorList>
    </citation>
    <scope>NUCLEOTIDE SEQUENCE [LARGE SCALE GENOMIC DNA]</scope>
    <source>
        <strain evidence="45">SNU_AA5</strain>
        <tissue evidence="45">Soma without cirri and trophi</tissue>
    </source>
</reference>
<evidence type="ECO:0000256" key="6">
    <source>
        <dbReference type="ARBA" id="ARBA00004477"/>
    </source>
</evidence>
<dbReference type="Proteomes" id="UP000440578">
    <property type="component" value="Unassembled WGS sequence"/>
</dbReference>
<dbReference type="PROSITE" id="PS50893">
    <property type="entry name" value="ABC_TRANSPORTER_2"/>
    <property type="match status" value="1"/>
</dbReference>
<evidence type="ECO:0000256" key="14">
    <source>
        <dbReference type="ARBA" id="ARBA00022525"/>
    </source>
</evidence>
<dbReference type="SUPFAM" id="SSF52540">
    <property type="entry name" value="P-loop containing nucleoside triphosphate hydrolases"/>
    <property type="match status" value="1"/>
</dbReference>
<evidence type="ECO:0000256" key="9">
    <source>
        <dbReference type="ARBA" id="ARBA00004653"/>
    </source>
</evidence>
<feature type="transmembrane region" description="Helical" evidence="42">
    <location>
        <begin position="25"/>
        <end position="48"/>
    </location>
</feature>
<feature type="transmembrane region" description="Helical" evidence="42">
    <location>
        <begin position="138"/>
        <end position="156"/>
    </location>
</feature>
<evidence type="ECO:0000256" key="34">
    <source>
        <dbReference type="ARBA" id="ARBA00047753"/>
    </source>
</evidence>
<dbReference type="InterPro" id="IPR003439">
    <property type="entry name" value="ABC_transporter-like_ATP-bd"/>
</dbReference>
<comment type="catalytic activity">
    <reaction evidence="38">
        <text>uroporphyrin III(in) + ATP + H2O = uroporphyrin III(out) + ADP + phosphate + H(+)</text>
        <dbReference type="Rhea" id="RHEA:66776"/>
        <dbReference type="ChEBI" id="CHEBI:15377"/>
        <dbReference type="ChEBI" id="CHEBI:15378"/>
        <dbReference type="ChEBI" id="CHEBI:30616"/>
        <dbReference type="ChEBI" id="CHEBI:43474"/>
        <dbReference type="ChEBI" id="CHEBI:167479"/>
        <dbReference type="ChEBI" id="CHEBI:456216"/>
    </reaction>
    <physiologicalReaction direction="left-to-right" evidence="38">
        <dbReference type="Rhea" id="RHEA:66777"/>
    </physiologicalReaction>
</comment>
<keyword evidence="22 42" id="KW-1133">Transmembrane helix</keyword>
<feature type="region of interest" description="Disordered" evidence="41">
    <location>
        <begin position="793"/>
        <end position="830"/>
    </location>
</feature>
<keyword evidence="23" id="KW-0333">Golgi apparatus</keyword>
<comment type="subunit">
    <text evidence="11">Homodimer.</text>
</comment>
<keyword evidence="25 42" id="KW-0472">Membrane</keyword>
<keyword evidence="46" id="KW-1185">Reference proteome</keyword>
<dbReference type="InterPro" id="IPR003593">
    <property type="entry name" value="AAA+_ATPase"/>
</dbReference>
<evidence type="ECO:0000256" key="23">
    <source>
        <dbReference type="ARBA" id="ARBA00023034"/>
    </source>
</evidence>
<dbReference type="GO" id="GO:0031901">
    <property type="term" value="C:early endosome membrane"/>
    <property type="evidence" value="ECO:0007669"/>
    <property type="project" value="UniProtKB-SubCell"/>
</dbReference>
<evidence type="ECO:0000256" key="41">
    <source>
        <dbReference type="SAM" id="MobiDB-lite"/>
    </source>
</evidence>
<dbReference type="SUPFAM" id="SSF90123">
    <property type="entry name" value="ABC transporter transmembrane region"/>
    <property type="match status" value="1"/>
</dbReference>
<evidence type="ECO:0000256" key="33">
    <source>
        <dbReference type="ARBA" id="ARBA00047649"/>
    </source>
</evidence>
<evidence type="ECO:0000256" key="39">
    <source>
        <dbReference type="ARBA" id="ARBA00048636"/>
    </source>
</evidence>
<dbReference type="GO" id="GO:0005789">
    <property type="term" value="C:endoplasmic reticulum membrane"/>
    <property type="evidence" value="ECO:0007669"/>
    <property type="project" value="UniProtKB-SubCell"/>
</dbReference>
<keyword evidence="15 42" id="KW-0812">Transmembrane</keyword>
<dbReference type="Gene3D" id="1.20.1560.10">
    <property type="entry name" value="ABC transporter type 1, transmembrane domain"/>
    <property type="match status" value="2"/>
</dbReference>
<evidence type="ECO:0000256" key="1">
    <source>
        <dbReference type="ARBA" id="ARBA00004146"/>
    </source>
</evidence>
<dbReference type="GO" id="GO:0000139">
    <property type="term" value="C:Golgi membrane"/>
    <property type="evidence" value="ECO:0007669"/>
    <property type="project" value="UniProtKB-SubCell"/>
</dbReference>
<evidence type="ECO:0000256" key="29">
    <source>
        <dbReference type="ARBA" id="ARBA00024363"/>
    </source>
</evidence>
<dbReference type="InterPro" id="IPR032410">
    <property type="entry name" value="ABCB6_N"/>
</dbReference>
<keyword evidence="27" id="KW-0458">Lysosome</keyword>
<keyword evidence="16" id="KW-0547">Nucleotide-binding</keyword>
<keyword evidence="20 45" id="KW-0067">ATP-binding</keyword>
<comment type="caution">
    <text evidence="45">The sequence shown here is derived from an EMBL/GenBank/DDBJ whole genome shotgun (WGS) entry which is preliminary data.</text>
</comment>
<keyword evidence="24" id="KW-0496">Mitochondrion</keyword>
<dbReference type="GO" id="GO:0020037">
    <property type="term" value="F:heme binding"/>
    <property type="evidence" value="ECO:0007669"/>
    <property type="project" value="TreeGrafter"/>
</dbReference>
<dbReference type="PANTHER" id="PTHR24221:SF654">
    <property type="entry name" value="ATP-BINDING CASSETTE SUB-FAMILY B MEMBER 6"/>
    <property type="match status" value="1"/>
</dbReference>
<evidence type="ECO:0000256" key="31">
    <source>
        <dbReference type="ARBA" id="ARBA00024439"/>
    </source>
</evidence>
<feature type="transmembrane region" description="Helical" evidence="42">
    <location>
        <begin position="69"/>
        <end position="92"/>
    </location>
</feature>
<dbReference type="GO" id="GO:0005886">
    <property type="term" value="C:plasma membrane"/>
    <property type="evidence" value="ECO:0007669"/>
    <property type="project" value="UniProtKB-SubCell"/>
</dbReference>
<dbReference type="Pfam" id="PF16185">
    <property type="entry name" value="MTABC_N"/>
    <property type="match status" value="1"/>
</dbReference>
<keyword evidence="19" id="KW-0256">Endoplasmic reticulum</keyword>
<dbReference type="EC" id="7.6.2.5" evidence="30"/>
<feature type="domain" description="ABC transporter" evidence="43">
    <location>
        <begin position="556"/>
        <end position="794"/>
    </location>
</feature>
<name>A0A6A4VEQ4_AMPAM</name>
<comment type="catalytic activity">
    <reaction evidence="37">
        <text>pheophorbide a(in) + ATP + H2O = pheophorbide a(out) + ADP + phosphate + H(+)</text>
        <dbReference type="Rhea" id="RHEA:61360"/>
        <dbReference type="ChEBI" id="CHEBI:15377"/>
        <dbReference type="ChEBI" id="CHEBI:15378"/>
        <dbReference type="ChEBI" id="CHEBI:30616"/>
        <dbReference type="ChEBI" id="CHEBI:43474"/>
        <dbReference type="ChEBI" id="CHEBI:58687"/>
        <dbReference type="ChEBI" id="CHEBI:456216"/>
    </reaction>
    <physiologicalReaction direction="left-to-right" evidence="37">
        <dbReference type="Rhea" id="RHEA:61361"/>
    </physiologicalReaction>
</comment>
<evidence type="ECO:0000256" key="15">
    <source>
        <dbReference type="ARBA" id="ARBA00022692"/>
    </source>
</evidence>
<evidence type="ECO:0000256" key="26">
    <source>
        <dbReference type="ARBA" id="ARBA00023157"/>
    </source>
</evidence>
<comment type="catalytic activity">
    <reaction evidence="35">
        <text>uroporphyrin I(in) + ATP + H2O = uroporphyrin I(out) + ADP + phosphate + H(+)</text>
        <dbReference type="Rhea" id="RHEA:66772"/>
        <dbReference type="ChEBI" id="CHEBI:15377"/>
        <dbReference type="ChEBI" id="CHEBI:15378"/>
        <dbReference type="ChEBI" id="CHEBI:30616"/>
        <dbReference type="ChEBI" id="CHEBI:43474"/>
        <dbReference type="ChEBI" id="CHEBI:167480"/>
        <dbReference type="ChEBI" id="CHEBI:456216"/>
    </reaction>
    <physiologicalReaction direction="left-to-right" evidence="35">
        <dbReference type="Rhea" id="RHEA:66773"/>
    </physiologicalReaction>
</comment>
<dbReference type="CDD" id="cd03253">
    <property type="entry name" value="ABCC_ATM1_transporter"/>
    <property type="match status" value="1"/>
</dbReference>
<comment type="similarity">
    <text evidence="29">Belongs to the ABC transporter superfamily. ABCB family. Heavy Metal importer (TC 3.A.1.210) subfamily.</text>
</comment>
<comment type="catalytic activity">
    <reaction evidence="33">
        <text>heme b(in) + ATP + H2O = heme b(out) + ADP + phosphate + H(+)</text>
        <dbReference type="Rhea" id="RHEA:19261"/>
        <dbReference type="ChEBI" id="CHEBI:15377"/>
        <dbReference type="ChEBI" id="CHEBI:15378"/>
        <dbReference type="ChEBI" id="CHEBI:30616"/>
        <dbReference type="ChEBI" id="CHEBI:43474"/>
        <dbReference type="ChEBI" id="CHEBI:60344"/>
        <dbReference type="ChEBI" id="CHEBI:456216"/>
        <dbReference type="EC" id="7.6.2.5"/>
    </reaction>
    <physiologicalReaction direction="left-to-right" evidence="33">
        <dbReference type="Rhea" id="RHEA:19262"/>
    </physiologicalReaction>
</comment>
<dbReference type="InterPro" id="IPR011527">
    <property type="entry name" value="ABC1_TM_dom"/>
</dbReference>
<keyword evidence="12" id="KW-0813">Transport</keyword>
<evidence type="ECO:0000256" key="8">
    <source>
        <dbReference type="ARBA" id="ARBA00004651"/>
    </source>
</evidence>
<evidence type="ECO:0000256" key="37">
    <source>
        <dbReference type="ARBA" id="ARBA00048455"/>
    </source>
</evidence>
<evidence type="ECO:0000256" key="5">
    <source>
        <dbReference type="ARBA" id="ARBA00004414"/>
    </source>
</evidence>
<organism evidence="45 46">
    <name type="scientific">Amphibalanus amphitrite</name>
    <name type="common">Striped barnacle</name>
    <name type="synonym">Balanus amphitrite</name>
    <dbReference type="NCBI Taxonomy" id="1232801"/>
    <lineage>
        <taxon>Eukaryota</taxon>
        <taxon>Metazoa</taxon>
        <taxon>Ecdysozoa</taxon>
        <taxon>Arthropoda</taxon>
        <taxon>Crustacea</taxon>
        <taxon>Multicrustacea</taxon>
        <taxon>Cirripedia</taxon>
        <taxon>Thoracica</taxon>
        <taxon>Thoracicalcarea</taxon>
        <taxon>Balanomorpha</taxon>
        <taxon>Balanoidea</taxon>
        <taxon>Balanidae</taxon>
        <taxon>Amphibalaninae</taxon>
        <taxon>Amphibalanus</taxon>
    </lineage>
</organism>
<dbReference type="GO" id="GO:0032585">
    <property type="term" value="C:multivesicular body membrane"/>
    <property type="evidence" value="ECO:0007669"/>
    <property type="project" value="UniProtKB-SubCell"/>
</dbReference>
<comment type="catalytic activity">
    <reaction evidence="39">
        <text>coproporphyrin III(in) + ATP + H2O = coproporphyrin III(out) + ADP + phosphate + H(+)</text>
        <dbReference type="Rhea" id="RHEA:66664"/>
        <dbReference type="ChEBI" id="CHEBI:15377"/>
        <dbReference type="ChEBI" id="CHEBI:15378"/>
        <dbReference type="ChEBI" id="CHEBI:30616"/>
        <dbReference type="ChEBI" id="CHEBI:43474"/>
        <dbReference type="ChEBI" id="CHEBI:131725"/>
        <dbReference type="ChEBI" id="CHEBI:456216"/>
    </reaction>
    <physiologicalReaction direction="left-to-right" evidence="39">
        <dbReference type="Rhea" id="RHEA:66665"/>
    </physiologicalReaction>
</comment>
<keyword evidence="18" id="KW-1000">Mitochondrion outer membrane</keyword>
<evidence type="ECO:0000256" key="19">
    <source>
        <dbReference type="ARBA" id="ARBA00022824"/>
    </source>
</evidence>
<evidence type="ECO:0000256" key="4">
    <source>
        <dbReference type="ARBA" id="ARBA00004374"/>
    </source>
</evidence>
<comment type="catalytic activity">
    <reaction evidence="36">
        <text>protoporphyrin IX(in) + ATP + H2O = protoporphyrin IX(out) + ADP + phosphate + H(+)</text>
        <dbReference type="Rhea" id="RHEA:61336"/>
        <dbReference type="ChEBI" id="CHEBI:15377"/>
        <dbReference type="ChEBI" id="CHEBI:15378"/>
        <dbReference type="ChEBI" id="CHEBI:30616"/>
        <dbReference type="ChEBI" id="CHEBI:43474"/>
        <dbReference type="ChEBI" id="CHEBI:57306"/>
        <dbReference type="ChEBI" id="CHEBI:456216"/>
    </reaction>
    <physiologicalReaction direction="left-to-right" evidence="36">
        <dbReference type="Rhea" id="RHEA:61337"/>
    </physiologicalReaction>
</comment>
<evidence type="ECO:0000256" key="3">
    <source>
        <dbReference type="ARBA" id="ARBA00004337"/>
    </source>
</evidence>
<evidence type="ECO:0000256" key="11">
    <source>
        <dbReference type="ARBA" id="ARBA00011738"/>
    </source>
</evidence>
<evidence type="ECO:0000256" key="20">
    <source>
        <dbReference type="ARBA" id="ARBA00022840"/>
    </source>
</evidence>
<dbReference type="SMART" id="SM00382">
    <property type="entry name" value="AAA"/>
    <property type="match status" value="1"/>
</dbReference>
<dbReference type="Pfam" id="PF00005">
    <property type="entry name" value="ABC_tran"/>
    <property type="match status" value="1"/>
</dbReference>
<dbReference type="OrthoDB" id="6500128at2759"/>
<evidence type="ECO:0000256" key="10">
    <source>
        <dbReference type="ARBA" id="ARBA00004656"/>
    </source>
</evidence>
<evidence type="ECO:0000256" key="35">
    <source>
        <dbReference type="ARBA" id="ARBA00047789"/>
    </source>
</evidence>
<evidence type="ECO:0000256" key="7">
    <source>
        <dbReference type="ARBA" id="ARBA00004550"/>
    </source>
</evidence>
<dbReference type="Gene3D" id="3.40.50.300">
    <property type="entry name" value="P-loop containing nucleotide triphosphate hydrolases"/>
    <property type="match status" value="1"/>
</dbReference>
<evidence type="ECO:0000256" key="18">
    <source>
        <dbReference type="ARBA" id="ARBA00022787"/>
    </source>
</evidence>
<dbReference type="EMBL" id="VIIS01001781">
    <property type="protein sequence ID" value="KAF0292966.1"/>
    <property type="molecule type" value="Genomic_DNA"/>
</dbReference>
<evidence type="ECO:0000259" key="44">
    <source>
        <dbReference type="PROSITE" id="PS50929"/>
    </source>
</evidence>
<feature type="domain" description="ABC transmembrane type-1" evidence="44">
    <location>
        <begin position="391"/>
        <end position="522"/>
    </location>
</feature>
<evidence type="ECO:0000313" key="45">
    <source>
        <dbReference type="EMBL" id="KAF0292966.1"/>
    </source>
</evidence>
<evidence type="ECO:0000256" key="40">
    <source>
        <dbReference type="ARBA" id="ARBA00049398"/>
    </source>
</evidence>
<dbReference type="FunFam" id="3.40.50.300:FF:000186">
    <property type="entry name" value="ATP-binding cassette sub-family B member 7, mitochondrial"/>
    <property type="match status" value="1"/>
</dbReference>
<proteinExistence type="inferred from homology"/>
<keyword evidence="14" id="KW-0964">Secreted</keyword>
<evidence type="ECO:0000256" key="24">
    <source>
        <dbReference type="ARBA" id="ARBA00023128"/>
    </source>
</evidence>
<dbReference type="GO" id="GO:0005741">
    <property type="term" value="C:mitochondrial outer membrane"/>
    <property type="evidence" value="ECO:0007669"/>
    <property type="project" value="UniProtKB-SubCell"/>
</dbReference>
<dbReference type="Pfam" id="PF00664">
    <property type="entry name" value="ABC_membrane"/>
    <property type="match status" value="2"/>
</dbReference>
<evidence type="ECO:0000256" key="16">
    <source>
        <dbReference type="ARBA" id="ARBA00022741"/>
    </source>
</evidence>
<evidence type="ECO:0000256" key="2">
    <source>
        <dbReference type="ARBA" id="ARBA00004333"/>
    </source>
</evidence>
<dbReference type="PANTHER" id="PTHR24221">
    <property type="entry name" value="ATP-BINDING CASSETTE SUB-FAMILY B"/>
    <property type="match status" value="1"/>
</dbReference>
<dbReference type="InterPro" id="IPR039421">
    <property type="entry name" value="Type_1_exporter"/>
</dbReference>